<dbReference type="InterPro" id="IPR001623">
    <property type="entry name" value="DnaJ_domain"/>
</dbReference>
<dbReference type="HOGENOM" id="CLU_330258_0_0_1"/>
<gene>
    <name evidence="4" type="ORF">THAPSDRAFT_24144</name>
</gene>
<reference evidence="4 5" key="1">
    <citation type="journal article" date="2004" name="Science">
        <title>The genome of the diatom Thalassiosira pseudonana: ecology, evolution, and metabolism.</title>
        <authorList>
            <person name="Armbrust E.V."/>
            <person name="Berges J.A."/>
            <person name="Bowler C."/>
            <person name="Green B.R."/>
            <person name="Martinez D."/>
            <person name="Putnam N.H."/>
            <person name="Zhou S."/>
            <person name="Allen A.E."/>
            <person name="Apt K.E."/>
            <person name="Bechner M."/>
            <person name="Brzezinski M.A."/>
            <person name="Chaal B.K."/>
            <person name="Chiovitti A."/>
            <person name="Davis A.K."/>
            <person name="Demarest M.S."/>
            <person name="Detter J.C."/>
            <person name="Glavina T."/>
            <person name="Goodstein D."/>
            <person name="Hadi M.Z."/>
            <person name="Hellsten U."/>
            <person name="Hildebrand M."/>
            <person name="Jenkins B.D."/>
            <person name="Jurka J."/>
            <person name="Kapitonov V.V."/>
            <person name="Kroger N."/>
            <person name="Lau W.W."/>
            <person name="Lane T.W."/>
            <person name="Larimer F.W."/>
            <person name="Lippmeier J.C."/>
            <person name="Lucas S."/>
            <person name="Medina M."/>
            <person name="Montsant A."/>
            <person name="Obornik M."/>
            <person name="Parker M.S."/>
            <person name="Palenik B."/>
            <person name="Pazour G.J."/>
            <person name="Richardson P.M."/>
            <person name="Rynearson T.A."/>
            <person name="Saito M.A."/>
            <person name="Schwartz D.C."/>
            <person name="Thamatrakoln K."/>
            <person name="Valentin K."/>
            <person name="Vardi A."/>
            <person name="Wilkerson F.P."/>
            <person name="Rokhsar D.S."/>
        </authorList>
    </citation>
    <scope>NUCLEOTIDE SEQUENCE [LARGE SCALE GENOMIC DNA]</scope>
    <source>
        <strain evidence="4 5">CCMP1335</strain>
    </source>
</reference>
<dbReference type="InParanoid" id="B8C986"/>
<organism evidence="4 5">
    <name type="scientific">Thalassiosira pseudonana</name>
    <name type="common">Marine diatom</name>
    <name type="synonym">Cyclotella nana</name>
    <dbReference type="NCBI Taxonomy" id="35128"/>
    <lineage>
        <taxon>Eukaryota</taxon>
        <taxon>Sar</taxon>
        <taxon>Stramenopiles</taxon>
        <taxon>Ochrophyta</taxon>
        <taxon>Bacillariophyta</taxon>
        <taxon>Coscinodiscophyceae</taxon>
        <taxon>Thalassiosirophycidae</taxon>
        <taxon>Thalassiosirales</taxon>
        <taxon>Thalassiosiraceae</taxon>
        <taxon>Thalassiosira</taxon>
    </lineage>
</organism>
<feature type="compositionally biased region" description="Low complexity" evidence="2">
    <location>
        <begin position="58"/>
        <end position="77"/>
    </location>
</feature>
<dbReference type="Gene3D" id="1.25.40.10">
    <property type="entry name" value="Tetratricopeptide repeat domain"/>
    <property type="match status" value="2"/>
</dbReference>
<dbReference type="SUPFAM" id="SSF46565">
    <property type="entry name" value="Chaperone J-domain"/>
    <property type="match status" value="1"/>
</dbReference>
<feature type="compositionally biased region" description="Low complexity" evidence="2">
    <location>
        <begin position="127"/>
        <end position="141"/>
    </location>
</feature>
<dbReference type="Gene3D" id="1.10.287.110">
    <property type="entry name" value="DnaJ domain"/>
    <property type="match status" value="1"/>
</dbReference>
<keyword evidence="1" id="KW-0175">Coiled coil</keyword>
<reference evidence="4 5" key="2">
    <citation type="journal article" date="2008" name="Nature">
        <title>The Phaeodactylum genome reveals the evolutionary history of diatom genomes.</title>
        <authorList>
            <person name="Bowler C."/>
            <person name="Allen A.E."/>
            <person name="Badger J.H."/>
            <person name="Grimwood J."/>
            <person name="Jabbari K."/>
            <person name="Kuo A."/>
            <person name="Maheswari U."/>
            <person name="Martens C."/>
            <person name="Maumus F."/>
            <person name="Otillar R.P."/>
            <person name="Rayko E."/>
            <person name="Salamov A."/>
            <person name="Vandepoele K."/>
            <person name="Beszteri B."/>
            <person name="Gruber A."/>
            <person name="Heijde M."/>
            <person name="Katinka M."/>
            <person name="Mock T."/>
            <person name="Valentin K."/>
            <person name="Verret F."/>
            <person name="Berges J.A."/>
            <person name="Brownlee C."/>
            <person name="Cadoret J.P."/>
            <person name="Chiovitti A."/>
            <person name="Choi C.J."/>
            <person name="Coesel S."/>
            <person name="De Martino A."/>
            <person name="Detter J.C."/>
            <person name="Durkin C."/>
            <person name="Falciatore A."/>
            <person name="Fournet J."/>
            <person name="Haruta M."/>
            <person name="Huysman M.J."/>
            <person name="Jenkins B.D."/>
            <person name="Jiroutova K."/>
            <person name="Jorgensen R.E."/>
            <person name="Joubert Y."/>
            <person name="Kaplan A."/>
            <person name="Kroger N."/>
            <person name="Kroth P.G."/>
            <person name="La Roche J."/>
            <person name="Lindquist E."/>
            <person name="Lommer M."/>
            <person name="Martin-Jezequel V."/>
            <person name="Lopez P.J."/>
            <person name="Lucas S."/>
            <person name="Mangogna M."/>
            <person name="McGinnis K."/>
            <person name="Medlin L.K."/>
            <person name="Montsant A."/>
            <person name="Oudot-Le Secq M.P."/>
            <person name="Napoli C."/>
            <person name="Obornik M."/>
            <person name="Parker M.S."/>
            <person name="Petit J.L."/>
            <person name="Porcel B.M."/>
            <person name="Poulsen N."/>
            <person name="Robison M."/>
            <person name="Rychlewski L."/>
            <person name="Rynearson T.A."/>
            <person name="Schmutz J."/>
            <person name="Shapiro H."/>
            <person name="Siaut M."/>
            <person name="Stanley M."/>
            <person name="Sussman M.R."/>
            <person name="Taylor A.R."/>
            <person name="Vardi A."/>
            <person name="von Dassow P."/>
            <person name="Vyverman W."/>
            <person name="Willis A."/>
            <person name="Wyrwicz L.S."/>
            <person name="Rokhsar D.S."/>
            <person name="Weissenbach J."/>
            <person name="Armbrust E.V."/>
            <person name="Green B.R."/>
            <person name="Van de Peer Y."/>
            <person name="Grigoriev I.V."/>
        </authorList>
    </citation>
    <scope>NUCLEOTIDE SEQUENCE [LARGE SCALE GENOMIC DNA]</scope>
    <source>
        <strain evidence="4 5">CCMP1335</strain>
    </source>
</reference>
<dbReference type="PANTHER" id="PTHR44200:SF1">
    <property type="entry name" value="DNAJ HOMOLOG SUBFAMILY C MEMBER 7"/>
    <property type="match status" value="1"/>
</dbReference>
<proteinExistence type="predicted"/>
<dbReference type="AlphaFoldDB" id="B8C986"/>
<feature type="compositionally biased region" description="Low complexity" evidence="2">
    <location>
        <begin position="1"/>
        <end position="30"/>
    </location>
</feature>
<evidence type="ECO:0000313" key="5">
    <source>
        <dbReference type="Proteomes" id="UP000001449"/>
    </source>
</evidence>
<dbReference type="SMART" id="SM00271">
    <property type="entry name" value="DnaJ"/>
    <property type="match status" value="1"/>
</dbReference>
<evidence type="ECO:0000259" key="3">
    <source>
        <dbReference type="PROSITE" id="PS50076"/>
    </source>
</evidence>
<feature type="compositionally biased region" description="Low complexity" evidence="2">
    <location>
        <begin position="85"/>
        <end position="106"/>
    </location>
</feature>
<dbReference type="Proteomes" id="UP000001449">
    <property type="component" value="Chromosome 10"/>
</dbReference>
<protein>
    <recommendedName>
        <fullName evidence="3">J domain-containing protein</fullName>
    </recommendedName>
</protein>
<dbReference type="eggNOG" id="KOG0715">
    <property type="taxonomic scope" value="Eukaryota"/>
</dbReference>
<name>B8C986_THAPS</name>
<dbReference type="InterPro" id="IPR036869">
    <property type="entry name" value="J_dom_sf"/>
</dbReference>
<sequence length="869" mass="94689">MSGSVASVSSNRSSSSHRSTSENSNSSRRSTSSRHSRNGAKVNNTTAKKPLQPVPEKSAANLSSNVSVSTVLSNDSSMASKQSHRSSGAASVASRSSRQSSASKSSVNHQTDTISNNNLNGSTDKISSNSSVASHQSHRSSGASVVSQASTARSHFSSTTSSTSRSHHTSDASTSTFKTVRSTRGENTRSVRNEGITYYNSGNYRLAILLFTQALGSYTKYEGGNPAEGGTEERIERTLATLYGYRCGALYEVGAYEAAVRDARSALECERISGCKRTLMSALGRASGNATGSEGCSLLHPEKGAVLRAKVLALLGYSLLRSGIVEGVADALEGSIDVANKALDDAEDLTESERMASSSHQRAVTVIQETVQMAKDGLGELGRYEMLKTKLVNETKKRDYISDCESAMEIAPGAIMWNVALLRYYIKRRRWFAVANHCEQLAVRNMKLEEVYSGDLAEVNQFPGIPSVQELTADFFEDNGDKSIPPYLRVVGTKAACDVAFRLPKELLPHYLRALRLEERYKAAVQTGTALAEFDNASSPREDDVRASLRRSYAEKARLKEEFLKLERTIKLKEEGDALFRDGYFDRAAQMYGECLTVDESPNGNSATNNGATGATRSGVYSGGKIHAVLHSNRAACFSSLGRYRDAVAESTYAIDIHSMYMKAILRRARCFVKVKDISRAQADFNRWIVLVEGAHIKQAELNAVRSEMNELGITPTEPRGRKSKARGGSVRSAPRGSGGASSNASSRSLRSRSSRAPPQTAFRPDPPINPSIIKSRPAFDHPLEPTSIIDVDVDYYAALELDVLASPSLSDIKQSYHRLAKQYHPDRNRSDPKAAELRFQEVKAAFDVLGDKSNKMKYDKERTGKLEP</sequence>
<dbReference type="InterPro" id="IPR011990">
    <property type="entry name" value="TPR-like_helical_dom_sf"/>
</dbReference>
<feature type="compositionally biased region" description="Low complexity" evidence="2">
    <location>
        <begin position="727"/>
        <end position="749"/>
    </location>
</feature>
<dbReference type="KEGG" id="tps:THAPSDRAFT_24144"/>
<dbReference type="InterPro" id="IPR052758">
    <property type="entry name" value="SRC_co-chaperone"/>
</dbReference>
<dbReference type="SUPFAM" id="SSF48452">
    <property type="entry name" value="TPR-like"/>
    <property type="match status" value="2"/>
</dbReference>
<dbReference type="CDD" id="cd06257">
    <property type="entry name" value="DnaJ"/>
    <property type="match status" value="1"/>
</dbReference>
<dbReference type="GeneID" id="7451078"/>
<dbReference type="Pfam" id="PF00226">
    <property type="entry name" value="DnaJ"/>
    <property type="match status" value="1"/>
</dbReference>
<dbReference type="PROSITE" id="PS00636">
    <property type="entry name" value="DNAJ_1"/>
    <property type="match status" value="1"/>
</dbReference>
<feature type="region of interest" description="Disordered" evidence="2">
    <location>
        <begin position="1"/>
        <end position="188"/>
    </location>
</feature>
<dbReference type="RefSeq" id="XP_002292614.1">
    <property type="nucleotide sequence ID" value="XM_002292578.1"/>
</dbReference>
<evidence type="ECO:0000256" key="2">
    <source>
        <dbReference type="SAM" id="MobiDB-lite"/>
    </source>
</evidence>
<dbReference type="PROSITE" id="PS50076">
    <property type="entry name" value="DNAJ_2"/>
    <property type="match status" value="1"/>
</dbReference>
<dbReference type="PRINTS" id="PR00625">
    <property type="entry name" value="JDOMAIN"/>
</dbReference>
<dbReference type="PaxDb" id="35128-Thaps24144"/>
<dbReference type="PANTHER" id="PTHR44200">
    <property type="entry name" value="DNAJ HOMOLOG SUBFAMILY C MEMBER 7"/>
    <property type="match status" value="1"/>
</dbReference>
<evidence type="ECO:0000256" key="1">
    <source>
        <dbReference type="SAM" id="Coils"/>
    </source>
</evidence>
<feature type="coiled-coil region" evidence="1">
    <location>
        <begin position="549"/>
        <end position="576"/>
    </location>
</feature>
<feature type="compositionally biased region" description="Polar residues" evidence="2">
    <location>
        <begin position="107"/>
        <end position="126"/>
    </location>
</feature>
<feature type="region of interest" description="Disordered" evidence="2">
    <location>
        <begin position="711"/>
        <end position="779"/>
    </location>
</feature>
<dbReference type="InterPro" id="IPR018253">
    <property type="entry name" value="DnaJ_domain_CS"/>
</dbReference>
<evidence type="ECO:0000313" key="4">
    <source>
        <dbReference type="EMBL" id="EED89810.1"/>
    </source>
</evidence>
<feature type="compositionally biased region" description="Low complexity" evidence="2">
    <location>
        <begin position="149"/>
        <end position="164"/>
    </location>
</feature>
<accession>B8C986</accession>
<feature type="domain" description="J" evidence="3">
    <location>
        <begin position="795"/>
        <end position="863"/>
    </location>
</feature>
<keyword evidence="5" id="KW-1185">Reference proteome</keyword>
<dbReference type="EMBL" id="CM000646">
    <property type="protein sequence ID" value="EED89810.1"/>
    <property type="molecule type" value="Genomic_DNA"/>
</dbReference>